<keyword evidence="10 15" id="KW-0694">RNA-binding</keyword>
<evidence type="ECO:0000256" key="15">
    <source>
        <dbReference type="PROSITE-ProRule" id="PRU00117"/>
    </source>
</evidence>
<dbReference type="SMART" id="SM00343">
    <property type="entry name" value="ZnF_C2HC"/>
    <property type="match status" value="2"/>
</dbReference>
<dbReference type="GO" id="GO:0000398">
    <property type="term" value="P:mRNA splicing, via spliceosome"/>
    <property type="evidence" value="ECO:0007669"/>
    <property type="project" value="UniProtKB-UniRule"/>
</dbReference>
<dbReference type="GO" id="GO:0045131">
    <property type="term" value="F:pre-mRNA branch point binding"/>
    <property type="evidence" value="ECO:0007669"/>
    <property type="project" value="UniProtKB-UniRule"/>
</dbReference>
<dbReference type="CDD" id="cd02395">
    <property type="entry name" value="KH-I_BBP"/>
    <property type="match status" value="1"/>
</dbReference>
<dbReference type="InterPro" id="IPR045071">
    <property type="entry name" value="BBP-like"/>
</dbReference>
<dbReference type="Pfam" id="PF22675">
    <property type="entry name" value="KH-I_KHDC4-BBP"/>
    <property type="match status" value="1"/>
</dbReference>
<dbReference type="SUPFAM" id="SSF54791">
    <property type="entry name" value="Eukaryotic type KH-domain (KH-domain type I)"/>
    <property type="match status" value="1"/>
</dbReference>
<evidence type="ECO:0000256" key="17">
    <source>
        <dbReference type="SAM" id="Coils"/>
    </source>
</evidence>
<feature type="compositionally biased region" description="Low complexity" evidence="18">
    <location>
        <begin position="498"/>
        <end position="513"/>
    </location>
</feature>
<accession>A0AAJ6QJ48</accession>
<evidence type="ECO:0000256" key="14">
    <source>
        <dbReference type="PROSITE-ProRule" id="PRU00047"/>
    </source>
</evidence>
<keyword evidence="9 16" id="KW-0862">Zinc</keyword>
<evidence type="ECO:0000256" key="1">
    <source>
        <dbReference type="ARBA" id="ARBA00004123"/>
    </source>
</evidence>
<feature type="compositionally biased region" description="Polar residues" evidence="18">
    <location>
        <begin position="1"/>
        <end position="14"/>
    </location>
</feature>
<evidence type="ECO:0000256" key="16">
    <source>
        <dbReference type="RuleBase" id="RU367126"/>
    </source>
</evidence>
<dbReference type="InterPro" id="IPR047086">
    <property type="entry name" value="SF1-HH_sf"/>
</dbReference>
<keyword evidence="12 16" id="KW-0539">Nucleus</keyword>
<keyword evidence="7" id="KW-0677">Repeat</keyword>
<dbReference type="Gene3D" id="6.10.140.1790">
    <property type="match status" value="1"/>
</dbReference>
<gene>
    <name evidence="20" type="ORF">An02g06570</name>
</gene>
<feature type="compositionally biased region" description="Basic and acidic residues" evidence="18">
    <location>
        <begin position="392"/>
        <end position="415"/>
    </location>
</feature>
<dbReference type="InterPro" id="IPR032570">
    <property type="entry name" value="SF1-HH"/>
</dbReference>
<dbReference type="InterPro" id="IPR036612">
    <property type="entry name" value="KH_dom_type_1_sf"/>
</dbReference>
<dbReference type="VEuPathDB" id="FungiDB:An02g06570"/>
<feature type="domain" description="CCHC-type" evidence="19">
    <location>
        <begin position="333"/>
        <end position="348"/>
    </location>
</feature>
<evidence type="ECO:0000256" key="13">
    <source>
        <dbReference type="ARBA" id="ARBA00053279"/>
    </source>
</evidence>
<dbReference type="InterPro" id="IPR055256">
    <property type="entry name" value="KH_1_KHDC4/BBP-like"/>
</dbReference>
<dbReference type="RefSeq" id="XP_001399793.1">
    <property type="nucleotide sequence ID" value="XM_001399756.3"/>
</dbReference>
<dbReference type="PROSITE" id="PS50158">
    <property type="entry name" value="ZF_CCHC"/>
    <property type="match status" value="2"/>
</dbReference>
<protein>
    <recommendedName>
        <fullName evidence="3 16">Branchpoint-bridging protein</fullName>
    </recommendedName>
</protein>
<feature type="compositionally biased region" description="Gly residues" evidence="18">
    <location>
        <begin position="454"/>
        <end position="475"/>
    </location>
</feature>
<evidence type="ECO:0000313" key="20">
    <source>
        <dbReference type="RefSeq" id="XP_001399793.1"/>
    </source>
</evidence>
<proteinExistence type="inferred from homology"/>
<dbReference type="GO" id="GO:0000243">
    <property type="term" value="C:commitment complex"/>
    <property type="evidence" value="ECO:0007669"/>
    <property type="project" value="UniProtKB-ARBA"/>
</dbReference>
<name>A0AAJ6QJ48_ASPNG</name>
<evidence type="ECO:0000256" key="12">
    <source>
        <dbReference type="ARBA" id="ARBA00023242"/>
    </source>
</evidence>
<feature type="compositionally biased region" description="Low complexity" evidence="18">
    <location>
        <begin position="476"/>
        <end position="490"/>
    </location>
</feature>
<feature type="compositionally biased region" description="Pro residues" evidence="18">
    <location>
        <begin position="540"/>
        <end position="566"/>
    </location>
</feature>
<evidence type="ECO:0000256" key="5">
    <source>
        <dbReference type="ARBA" id="ARBA00022723"/>
    </source>
</evidence>
<dbReference type="SUPFAM" id="SSF57756">
    <property type="entry name" value="Retrovirus zinc finger-like domains"/>
    <property type="match status" value="1"/>
</dbReference>
<feature type="compositionally biased region" description="Gly residues" evidence="18">
    <location>
        <begin position="360"/>
        <end position="370"/>
    </location>
</feature>
<dbReference type="FunFam" id="4.10.60.10:FF:000030">
    <property type="entry name" value="Branchpoint-bridging protein"/>
    <property type="match status" value="1"/>
</dbReference>
<organism evidence="20">
    <name type="scientific">Aspergillus niger</name>
    <dbReference type="NCBI Taxonomy" id="5061"/>
    <lineage>
        <taxon>Eukaryota</taxon>
        <taxon>Fungi</taxon>
        <taxon>Dikarya</taxon>
        <taxon>Ascomycota</taxon>
        <taxon>Pezizomycotina</taxon>
        <taxon>Eurotiomycetes</taxon>
        <taxon>Eurotiomycetidae</taxon>
        <taxon>Eurotiales</taxon>
        <taxon>Aspergillaceae</taxon>
        <taxon>Aspergillus</taxon>
        <taxon>Aspergillus subgen. Circumdati</taxon>
    </lineage>
</organism>
<feature type="coiled-coil region" evidence="17">
    <location>
        <begin position="254"/>
        <end position="306"/>
    </location>
</feature>
<dbReference type="InterPro" id="IPR001878">
    <property type="entry name" value="Znf_CCHC"/>
</dbReference>
<comment type="similarity">
    <text evidence="2 16">Belongs to the BBP/SF1 family.</text>
</comment>
<dbReference type="InterPro" id="IPR004087">
    <property type="entry name" value="KH_dom"/>
</dbReference>
<evidence type="ECO:0000256" key="3">
    <source>
        <dbReference type="ARBA" id="ARBA00017984"/>
    </source>
</evidence>
<evidence type="ECO:0000256" key="8">
    <source>
        <dbReference type="ARBA" id="ARBA00022771"/>
    </source>
</evidence>
<dbReference type="PROSITE" id="PS50084">
    <property type="entry name" value="KH_TYPE_1"/>
    <property type="match status" value="1"/>
</dbReference>
<dbReference type="Pfam" id="PF16275">
    <property type="entry name" value="SF1-HH"/>
    <property type="match status" value="1"/>
</dbReference>
<keyword evidence="4 16" id="KW-0507">mRNA processing</keyword>
<reference evidence="20" key="2">
    <citation type="submission" date="2025-08" db="UniProtKB">
        <authorList>
            <consortium name="RefSeq"/>
        </authorList>
    </citation>
    <scope>IDENTIFICATION</scope>
</reference>
<comment type="function">
    <text evidence="13 16">Necessary for the splicing of pre-mRNA. Has a role in the recognition of the branch site (5'-UACUAAC-3'), the pyrimidine tract and the 3'-splice site at the 3'-end of introns.</text>
</comment>
<keyword evidence="11 16" id="KW-0508">mRNA splicing</keyword>
<dbReference type="KEGG" id="ang:An02g06570"/>
<dbReference type="Pfam" id="PF00098">
    <property type="entry name" value="zf-CCHC"/>
    <property type="match status" value="2"/>
</dbReference>
<feature type="region of interest" description="Disordered" evidence="18">
    <location>
        <begin position="346"/>
        <end position="370"/>
    </location>
</feature>
<dbReference type="SMART" id="SM00322">
    <property type="entry name" value="KH"/>
    <property type="match status" value="1"/>
</dbReference>
<evidence type="ECO:0000256" key="11">
    <source>
        <dbReference type="ARBA" id="ARBA00023187"/>
    </source>
</evidence>
<feature type="compositionally biased region" description="Basic and acidic residues" evidence="18">
    <location>
        <begin position="431"/>
        <end position="445"/>
    </location>
</feature>
<comment type="subcellular location">
    <subcellularLocation>
        <location evidence="1 16">Nucleus</location>
    </subcellularLocation>
</comment>
<sequence>MAWRNQGITGSNNIPLGRRRFGGEEGPEDESRTATPASMPGAGDSAYKRGRSPVRAEPPADGVKKRKKRNRWGDAQENKAAGLMGLPTMIMANFTNEQLEAYTLHLRIEEISQKLRINDVVPADGDRSPSPPPQYDNFGRRVNTREYRYRKRLEDERHKLVEKAMKTIPNYHPPSDYRRPTKTQEKVYVPVNDYPEINFIGLLIGPRGNTLKKMESESGAKIAIRGKGSVKEGKGRSDAAHASNQEEDLHCLIMADTEEKVNKAKKLVHNVIETAASIPEGQNELKRNQLRELAALNGTLRDDENQACQNCGQIGHRKYDCPEQRNFTANIICRVCGNAGHMARDCPDRQRGSDWRNNNGGFGGRRAIGGGDAVDREMEQLMQELSGGAPGEDGHVPRRIEAGPDQSYDDRDVKPWQRGPPPSDVAPWQQRGRDRRDDYGSRDHGSAPPWAAQGRGGGGGGGGDYGYGSHGGYGAPGAAAASAAAPWQQAAPPPPPGGQASYGYGAYPTYPGMGAPGAPPGLSVPPPPPGMPPMYYGSGSPPPPPPGEGPPPPPPSDQPPPPPPPA</sequence>
<evidence type="ECO:0000256" key="4">
    <source>
        <dbReference type="ARBA" id="ARBA00022664"/>
    </source>
</evidence>
<evidence type="ECO:0000256" key="18">
    <source>
        <dbReference type="SAM" id="MobiDB-lite"/>
    </source>
</evidence>
<feature type="region of interest" description="Disordered" evidence="18">
    <location>
        <begin position="1"/>
        <end position="79"/>
    </location>
</feature>
<evidence type="ECO:0000259" key="19">
    <source>
        <dbReference type="PROSITE" id="PS50158"/>
    </source>
</evidence>
<dbReference type="GeneID" id="4979148"/>
<keyword evidence="8 14" id="KW-0863">Zinc-finger</keyword>
<dbReference type="GO" id="GO:0008270">
    <property type="term" value="F:zinc ion binding"/>
    <property type="evidence" value="ECO:0007669"/>
    <property type="project" value="UniProtKB-UniRule"/>
</dbReference>
<dbReference type="Gene3D" id="4.10.60.10">
    <property type="entry name" value="Zinc finger, CCHC-type"/>
    <property type="match status" value="1"/>
</dbReference>
<dbReference type="FunFam" id="3.30.1370.10:FF:000024">
    <property type="entry name" value="Branchpoint-bridging protein-like protein"/>
    <property type="match status" value="1"/>
</dbReference>
<evidence type="ECO:0000256" key="10">
    <source>
        <dbReference type="ARBA" id="ARBA00022884"/>
    </source>
</evidence>
<feature type="region of interest" description="Disordered" evidence="18">
    <location>
        <begin position="386"/>
        <end position="566"/>
    </location>
</feature>
<dbReference type="GO" id="GO:0005829">
    <property type="term" value="C:cytosol"/>
    <property type="evidence" value="ECO:0007669"/>
    <property type="project" value="UniProtKB-ARBA"/>
</dbReference>
<dbReference type="InterPro" id="IPR036875">
    <property type="entry name" value="Znf_CCHC_sf"/>
</dbReference>
<dbReference type="PANTHER" id="PTHR11208:SF45">
    <property type="entry name" value="SPLICING FACTOR 1"/>
    <property type="match status" value="1"/>
</dbReference>
<feature type="domain" description="CCHC-type" evidence="19">
    <location>
        <begin position="308"/>
        <end position="323"/>
    </location>
</feature>
<dbReference type="PANTHER" id="PTHR11208">
    <property type="entry name" value="RNA-BINDING PROTEIN RELATED"/>
    <property type="match status" value="1"/>
</dbReference>
<reference evidence="20" key="1">
    <citation type="submission" date="2025-02" db="EMBL/GenBank/DDBJ databases">
        <authorList>
            <consortium name="NCBI Genome Project"/>
        </authorList>
    </citation>
    <scope>NUCLEOTIDE SEQUENCE</scope>
</reference>
<dbReference type="AlphaFoldDB" id="A0AAJ6QJ48"/>
<feature type="compositionally biased region" description="Pro residues" evidence="18">
    <location>
        <begin position="517"/>
        <end position="532"/>
    </location>
</feature>
<evidence type="ECO:0000256" key="6">
    <source>
        <dbReference type="ARBA" id="ARBA00022728"/>
    </source>
</evidence>
<keyword evidence="6 16" id="KW-0747">Spliceosome</keyword>
<keyword evidence="17" id="KW-0175">Coiled coil</keyword>
<dbReference type="Gene3D" id="3.30.1370.10">
    <property type="entry name" value="K Homology domain, type 1"/>
    <property type="match status" value="1"/>
</dbReference>
<keyword evidence="5 16" id="KW-0479">Metal-binding</keyword>
<evidence type="ECO:0000256" key="2">
    <source>
        <dbReference type="ARBA" id="ARBA00010382"/>
    </source>
</evidence>
<evidence type="ECO:0000256" key="9">
    <source>
        <dbReference type="ARBA" id="ARBA00022833"/>
    </source>
</evidence>
<evidence type="ECO:0000256" key="7">
    <source>
        <dbReference type="ARBA" id="ARBA00022737"/>
    </source>
</evidence>